<feature type="compositionally biased region" description="Basic and acidic residues" evidence="2">
    <location>
        <begin position="388"/>
        <end position="404"/>
    </location>
</feature>
<dbReference type="SUPFAM" id="SSF54675">
    <property type="entry name" value="Nicotinate/Quinolinate PRTase N-terminal domain-like"/>
    <property type="match status" value="1"/>
</dbReference>
<evidence type="ECO:0000313" key="5">
    <source>
        <dbReference type="EMBL" id="MCQ1537823.1"/>
    </source>
</evidence>
<dbReference type="EC" id="6.3.4.21" evidence="5"/>
<dbReference type="Gene3D" id="3.90.1170.20">
    <property type="entry name" value="Quinolinate phosphoribosyl transferase, N-terminal domain"/>
    <property type="match status" value="1"/>
</dbReference>
<organism evidence="5 6">
    <name type="scientific">Methanocalculus taiwanensis</name>
    <dbReference type="NCBI Taxonomy" id="106207"/>
    <lineage>
        <taxon>Archaea</taxon>
        <taxon>Methanobacteriati</taxon>
        <taxon>Methanobacteriota</taxon>
        <taxon>Stenosarchaea group</taxon>
        <taxon>Methanomicrobia</taxon>
        <taxon>Methanomicrobiales</taxon>
        <taxon>Methanocalculaceae</taxon>
        <taxon>Methanocalculus</taxon>
    </lineage>
</organism>
<feature type="region of interest" description="Disordered" evidence="2">
    <location>
        <begin position="380"/>
        <end position="404"/>
    </location>
</feature>
<evidence type="ECO:0000256" key="1">
    <source>
        <dbReference type="ARBA" id="ARBA00022679"/>
    </source>
</evidence>
<dbReference type="GO" id="GO:0004516">
    <property type="term" value="F:nicotinate phosphoribosyltransferase activity"/>
    <property type="evidence" value="ECO:0007669"/>
    <property type="project" value="UniProtKB-EC"/>
</dbReference>
<keyword evidence="5" id="KW-0328">Glycosyltransferase</keyword>
<sequence>MSRFGSLDPDLIQSGGCTDIYFPRCEAVLEKAGLNPSVVIEVSVASLPLGFGILAGLDSVMELFSGKPVSVSALPEGSIFYEGEPVMVIEGYYLDIARFETALLGFLCHASGIATAAAHIVSVAAGRPVFSFGSRRQHPAIAPMIERAAWIGGVAGVSNTAAPAGIPLAGTMPHAYVLSFDSPESAWAAYAEYADPDVPRIMLCDTLSDEKAEALAAARIGCSAVRLDTPRSRRGDIRSIIGEVRWELDTHGYQDVKIFLSGGVTAADIAALRDIVDSFGVGGAIANAPVIDFSADIVEKDGTPIAKRGRRSGRKQIWRLDGRGEEDSGPAGGRGIGESSPAGSHLGNSRAGRRVLPHTQTPPAGAAPLLVELIRAGRPVATATVSTEESRRRAAEEMRSREGM</sequence>
<evidence type="ECO:0000256" key="2">
    <source>
        <dbReference type="SAM" id="MobiDB-lite"/>
    </source>
</evidence>
<protein>
    <submittedName>
        <fullName evidence="5">Nicotinate phosphoribosyltransferase</fullName>
        <ecNumber evidence="5">6.3.4.21</ecNumber>
    </submittedName>
</protein>
<dbReference type="NCBIfam" id="NF006415">
    <property type="entry name" value="PRK08662.1"/>
    <property type="match status" value="1"/>
</dbReference>
<feature type="compositionally biased region" description="Basic residues" evidence="2">
    <location>
        <begin position="307"/>
        <end position="317"/>
    </location>
</feature>
<dbReference type="Pfam" id="PF01729">
    <property type="entry name" value="QRPTase_C"/>
    <property type="match status" value="1"/>
</dbReference>
<feature type="domain" description="Quinolinate phosphoribosyl transferase C-terminal" evidence="3">
    <location>
        <begin position="113"/>
        <end position="294"/>
    </location>
</feature>
<evidence type="ECO:0000313" key="6">
    <source>
        <dbReference type="Proteomes" id="UP001524383"/>
    </source>
</evidence>
<dbReference type="InterPro" id="IPR002638">
    <property type="entry name" value="Quinolinate_PRibosylTrfase_C"/>
</dbReference>
<keyword evidence="6" id="KW-1185">Reference proteome</keyword>
<dbReference type="AlphaFoldDB" id="A0ABD4TFR8"/>
<dbReference type="InterPro" id="IPR053190">
    <property type="entry name" value="NAPRTase-like"/>
</dbReference>
<proteinExistence type="predicted"/>
<name>A0ABD4TFR8_9EURY</name>
<evidence type="ECO:0000259" key="3">
    <source>
        <dbReference type="Pfam" id="PF01729"/>
    </source>
</evidence>
<dbReference type="Gene3D" id="3.20.20.70">
    <property type="entry name" value="Aldolase class I"/>
    <property type="match status" value="1"/>
</dbReference>
<accession>A0ABD4TFR8</accession>
<dbReference type="InterPro" id="IPR036068">
    <property type="entry name" value="Nicotinate_pribotase-like_C"/>
</dbReference>
<dbReference type="InterPro" id="IPR037128">
    <property type="entry name" value="Quinolinate_PRibosylTase_N_sf"/>
</dbReference>
<keyword evidence="1" id="KW-0808">Transferase</keyword>
<keyword evidence="5" id="KW-0436">Ligase</keyword>
<reference evidence="5 6" key="1">
    <citation type="submission" date="2019-08" db="EMBL/GenBank/DDBJ databases">
        <authorList>
            <person name="Chen S.-C."/>
            <person name="Lai M.-C."/>
            <person name="You Y.-T."/>
        </authorList>
    </citation>
    <scope>NUCLEOTIDE SEQUENCE [LARGE SCALE GENOMIC DNA]</scope>
    <source>
        <strain evidence="5 6">P2F9704a</strain>
    </source>
</reference>
<dbReference type="RefSeq" id="WP_255331746.1">
    <property type="nucleotide sequence ID" value="NZ_VOTZ01000003.1"/>
</dbReference>
<gene>
    <name evidence="5" type="ORF">FTO68_02310</name>
</gene>
<dbReference type="Pfam" id="PF02749">
    <property type="entry name" value="QRPTase_N"/>
    <property type="match status" value="1"/>
</dbReference>
<dbReference type="SUPFAM" id="SSF51690">
    <property type="entry name" value="Nicotinate/Quinolinate PRTase C-terminal domain-like"/>
    <property type="match status" value="1"/>
</dbReference>
<dbReference type="GO" id="GO:0016757">
    <property type="term" value="F:glycosyltransferase activity"/>
    <property type="evidence" value="ECO:0007669"/>
    <property type="project" value="UniProtKB-KW"/>
</dbReference>
<dbReference type="InterPro" id="IPR013785">
    <property type="entry name" value="Aldolase_TIM"/>
</dbReference>
<dbReference type="PANTHER" id="PTHR43202">
    <property type="entry name" value="NICOTINATE-NUCLEOTIDE PYROPHOSPHORYLASE"/>
    <property type="match status" value="1"/>
</dbReference>
<comment type="caution">
    <text evidence="5">The sequence shown here is derived from an EMBL/GenBank/DDBJ whole genome shotgun (WGS) entry which is preliminary data.</text>
</comment>
<evidence type="ECO:0000259" key="4">
    <source>
        <dbReference type="Pfam" id="PF02749"/>
    </source>
</evidence>
<dbReference type="InterPro" id="IPR022412">
    <property type="entry name" value="Quinolinate_PRibosylTrfase_N"/>
</dbReference>
<dbReference type="Proteomes" id="UP001524383">
    <property type="component" value="Unassembled WGS sequence"/>
</dbReference>
<feature type="domain" description="Quinolinate phosphoribosyl transferase N-terminal" evidence="4">
    <location>
        <begin position="19"/>
        <end position="111"/>
    </location>
</feature>
<dbReference type="PANTHER" id="PTHR43202:SF1">
    <property type="entry name" value="NICOTINATE PHOSPHORIBOSYLTRANSFERASE"/>
    <property type="match status" value="1"/>
</dbReference>
<dbReference type="EMBL" id="VOTZ01000003">
    <property type="protein sequence ID" value="MCQ1537823.1"/>
    <property type="molecule type" value="Genomic_DNA"/>
</dbReference>
<feature type="region of interest" description="Disordered" evidence="2">
    <location>
        <begin position="304"/>
        <end position="368"/>
    </location>
</feature>